<accession>D4E3H0</accession>
<gene>
    <name evidence="1" type="ORF">HMPREF0758_2720</name>
</gene>
<dbReference type="AlphaFoldDB" id="D4E3H0"/>
<dbReference type="Proteomes" id="UP000005723">
    <property type="component" value="Unassembled WGS sequence"/>
</dbReference>
<dbReference type="EMBL" id="ADBY01000046">
    <property type="protein sequence ID" value="EFE95518.1"/>
    <property type="molecule type" value="Genomic_DNA"/>
</dbReference>
<organism evidence="1 2">
    <name type="scientific">Serratia odorifera DSM 4582</name>
    <dbReference type="NCBI Taxonomy" id="667129"/>
    <lineage>
        <taxon>Bacteria</taxon>
        <taxon>Pseudomonadati</taxon>
        <taxon>Pseudomonadota</taxon>
        <taxon>Gammaproteobacteria</taxon>
        <taxon>Enterobacterales</taxon>
        <taxon>Yersiniaceae</taxon>
        <taxon>Serratia</taxon>
    </lineage>
</organism>
<protein>
    <submittedName>
        <fullName evidence="1">Uncharacterized protein</fullName>
    </submittedName>
</protein>
<dbReference type="HOGENOM" id="CLU_3122573_0_0_6"/>
<dbReference type="STRING" id="667129.HMPREF0758_2720"/>
<evidence type="ECO:0000313" key="2">
    <source>
        <dbReference type="Proteomes" id="UP000005723"/>
    </source>
</evidence>
<evidence type="ECO:0000313" key="1">
    <source>
        <dbReference type="EMBL" id="EFE95518.1"/>
    </source>
</evidence>
<comment type="caution">
    <text evidence="1">The sequence shown here is derived from an EMBL/GenBank/DDBJ whole genome shotgun (WGS) entry which is preliminary data.</text>
</comment>
<sequence length="50" mass="5968">MEITNENGCLLMKRQNFVIYRRCFVKQISFLISILKYLKNIVATFSQVRP</sequence>
<keyword evidence="2" id="KW-1185">Reference proteome</keyword>
<reference evidence="1 2" key="1">
    <citation type="submission" date="2010-01" db="EMBL/GenBank/DDBJ databases">
        <authorList>
            <person name="Muzny D."/>
            <person name="Qin X."/>
            <person name="Deng J."/>
            <person name="Jiang H."/>
            <person name="Liu Y."/>
            <person name="Qu J."/>
            <person name="Song X.-Z."/>
            <person name="Zhang L."/>
            <person name="Thornton R."/>
            <person name="Coyle M."/>
            <person name="Francisco L."/>
            <person name="Jackson L."/>
            <person name="Javaid M."/>
            <person name="Korchina V."/>
            <person name="Kovar C."/>
            <person name="Mata R."/>
            <person name="Mathew T."/>
            <person name="Ngo R."/>
            <person name="Nguyen L."/>
            <person name="Nguyen N."/>
            <person name="Okwuonu G."/>
            <person name="Ongeri F."/>
            <person name="Pham C."/>
            <person name="Simmons D."/>
            <person name="Wilczek-Boney K."/>
            <person name="Hale W."/>
            <person name="Jakkamsetti A."/>
            <person name="Pham P."/>
            <person name="Ruth R."/>
            <person name="San Lucas F."/>
            <person name="Warren J."/>
            <person name="Zhang J."/>
            <person name="Zhao Z."/>
            <person name="Zhou C."/>
            <person name="Zhu D."/>
            <person name="Lee S."/>
            <person name="Bess C."/>
            <person name="Blankenburg K."/>
            <person name="Forbes L."/>
            <person name="Fu Q."/>
            <person name="Gubbala S."/>
            <person name="Hirani K."/>
            <person name="Jayaseelan J.C."/>
            <person name="Lara F."/>
            <person name="Munidasa M."/>
            <person name="Palculict T."/>
            <person name="Patil S."/>
            <person name="Pu L.-L."/>
            <person name="Saada N."/>
            <person name="Tang L."/>
            <person name="Weissenberger G."/>
            <person name="Zhu Y."/>
            <person name="Hemphill L."/>
            <person name="Shang Y."/>
            <person name="Youmans B."/>
            <person name="Ayvaz T."/>
            <person name="Ross M."/>
            <person name="Santibanez J."/>
            <person name="Aqrawi P."/>
            <person name="Gross S."/>
            <person name="Joshi V."/>
            <person name="Fowler G."/>
            <person name="Nazareth L."/>
            <person name="Reid J."/>
            <person name="Worley K."/>
            <person name="Petrosino J."/>
            <person name="Highlander S."/>
            <person name="Gibbs R."/>
        </authorList>
    </citation>
    <scope>NUCLEOTIDE SEQUENCE [LARGE SCALE GENOMIC DNA]</scope>
    <source>
        <strain evidence="1 2">DSM 4582</strain>
    </source>
</reference>
<name>D4E3H0_SEROD</name>
<proteinExistence type="predicted"/>